<reference evidence="1 2" key="2">
    <citation type="journal article" date="2020" name="Antonie Van Leeuwenhoek">
        <title>Phylogenomic characterisation of a novel corynebacterial species pathogenic to animals.</title>
        <authorList>
            <person name="Moller J."/>
            <person name="Musella L."/>
            <person name="Melnikov V."/>
            <person name="Geissdorfer W."/>
            <person name="Burkovski A."/>
            <person name="Sangal V."/>
        </authorList>
    </citation>
    <scope>NUCLEOTIDE SEQUENCE [LARGE SCALE GENOMIC DNA]</scope>
    <source>
        <strain evidence="1 2">PO100/5</strain>
    </source>
</reference>
<protein>
    <submittedName>
        <fullName evidence="1">YwiC-like family protein</fullName>
    </submittedName>
</protein>
<proteinExistence type="predicted"/>
<dbReference type="OrthoDB" id="2380563at2"/>
<organism evidence="1 2">
    <name type="scientific">Corynebacterium silvaticum</name>
    <dbReference type="NCBI Taxonomy" id="2320431"/>
    <lineage>
        <taxon>Bacteria</taxon>
        <taxon>Bacillati</taxon>
        <taxon>Actinomycetota</taxon>
        <taxon>Actinomycetes</taxon>
        <taxon>Mycobacteriales</taxon>
        <taxon>Corynebacteriaceae</taxon>
        <taxon>Corynebacterium</taxon>
    </lineage>
</organism>
<reference evidence="1 2" key="4">
    <citation type="journal article" date="2020" name="PLoS ONE">
        <title>Taxonomic classification of strain PO100/5 shows a broader geographic distribution and genetic markers of the recently described Corynebacterium silvaticum.</title>
        <authorList>
            <person name="Viana M.V.C."/>
            <person name="Profeta R."/>
            <person name="da Silva A.L."/>
            <person name="Hurtado R."/>
            <person name="Cerqueira J.C."/>
            <person name="Ribeiro B.F.S."/>
            <person name="Almeida M.O."/>
            <person name="Morais-Rodrigues F."/>
            <person name="Soares S.C."/>
            <person name="Oliveira M."/>
            <person name="Tavares L."/>
            <person name="Figueiredo H."/>
            <person name="Wattam A.R."/>
            <person name="Barh D."/>
            <person name="Ghosh P."/>
            <person name="Silva A."/>
            <person name="Azevedo V."/>
        </authorList>
    </citation>
    <scope>NUCLEOTIDE SEQUENCE [LARGE SCALE GENOMIC DNA]</scope>
    <source>
        <strain evidence="1 2">PO100/5</strain>
    </source>
</reference>
<dbReference type="Pfam" id="PF14256">
    <property type="entry name" value="YwiC"/>
    <property type="match status" value="1"/>
</dbReference>
<evidence type="ECO:0000313" key="1">
    <source>
        <dbReference type="EMBL" id="ARU45170.2"/>
    </source>
</evidence>
<sequence length="259" mass="28446">MIRVATPRKSRRSPGWVPNQHGAWFMVTVPALIGVVLAPAWIDIPLLLLWWCGYFAFFAGSVWMRGRYRKRHLPPLAVYGAVTALAGLVVLFCNWRLVVWIPAFLPLVGIAVYETWRRRPRSLLSGLSTVCAACLILPVIAWAGGGLTARVWAVCGVLLLYFAGSIPYVKTLIRERGSRPWIIGSITFHLAFLIAACVAVAYQAVHGAVAVIAGILLLRAWLMPTTGARRERPWTPKQVGLLDALLGVLVVLAAVLPPR</sequence>
<gene>
    <name evidence="1" type="ORF">CBE74_00065</name>
</gene>
<dbReference type="KEGG" id="csil:CBE74_00065"/>
<name>A0A7U5HK10_9CORY</name>
<reference evidence="1 2" key="3">
    <citation type="journal article" date="2020" name="Int. J. Syst. Evol. Microbiol.">
        <title>Corynebacterium silvaticum sp. nov., a unique group of NTTB corynebacteria in wild boar and roe deer.</title>
        <authorList>
            <person name="Dangel A."/>
            <person name="Berger A."/>
            <person name="Rau J."/>
            <person name="Eisenberg T."/>
            <person name="Kampfer P."/>
            <person name="Margos G."/>
            <person name="Contzen M."/>
            <person name="Busse H.J."/>
            <person name="Konrad R."/>
            <person name="Peters M."/>
            <person name="Sting R."/>
            <person name="Sing A."/>
        </authorList>
    </citation>
    <scope>NUCLEOTIDE SEQUENCE [LARGE SCALE GENOMIC DNA]</scope>
    <source>
        <strain evidence="1 2">PO100/5</strain>
    </source>
</reference>
<dbReference type="EMBL" id="CP021417">
    <property type="protein sequence ID" value="ARU45170.2"/>
    <property type="molecule type" value="Genomic_DNA"/>
</dbReference>
<dbReference type="AlphaFoldDB" id="A0A7U5HK10"/>
<dbReference type="Proteomes" id="UP000195652">
    <property type="component" value="Chromosome"/>
</dbReference>
<reference evidence="1 2" key="1">
    <citation type="journal article" date="2014" name="BMC Vet. Res.">
        <title>First report of Corynebacterium pseudotuberculosis from caseous lymphadenitis lesions in Black Alentejano pig (Sus scrofa domesticus).</title>
        <authorList>
            <person name="Oliveira M."/>
            <person name="Barroco C."/>
            <person name="Mottola C."/>
            <person name="Santos R."/>
            <person name="Lemsaddek A."/>
            <person name="Tavares L."/>
            <person name="Semedo-Lemsaddek T."/>
        </authorList>
    </citation>
    <scope>NUCLEOTIDE SEQUENCE [LARGE SCALE GENOMIC DNA]</scope>
    <source>
        <strain evidence="1 2">PO100/5</strain>
    </source>
</reference>
<keyword evidence="2" id="KW-1185">Reference proteome</keyword>
<dbReference type="InterPro" id="IPR025576">
    <property type="entry name" value="YwiC"/>
</dbReference>
<accession>A0A7U5HK10</accession>
<evidence type="ECO:0000313" key="2">
    <source>
        <dbReference type="Proteomes" id="UP000195652"/>
    </source>
</evidence>